<dbReference type="RefSeq" id="WP_104957038.1">
    <property type="nucleotide sequence ID" value="NZ_CP026377.1"/>
</dbReference>
<accession>A0A2L0IF57</accession>
<proteinExistence type="predicted"/>
<dbReference type="KEGG" id="pgz:C2E15_08850"/>
<evidence type="ECO:0000313" key="2">
    <source>
        <dbReference type="Proteomes" id="UP000238365"/>
    </source>
</evidence>
<dbReference type="EMBL" id="CP026377">
    <property type="protein sequence ID" value="AUX93174.1"/>
    <property type="molecule type" value="Genomic_DNA"/>
</dbReference>
<name>A0A2L0IF57_9GAMM</name>
<protein>
    <submittedName>
        <fullName evidence="1">Uncharacterized protein</fullName>
    </submittedName>
</protein>
<dbReference type="Gene3D" id="1.20.5.5260">
    <property type="match status" value="1"/>
</dbReference>
<reference evidence="1 2" key="1">
    <citation type="submission" date="2018-01" db="EMBL/GenBank/DDBJ databases">
        <title>Complete and assembled Genome of Pantoea gaviniae DSM22758T.</title>
        <authorList>
            <person name="Stevens M.J.A."/>
            <person name="Zurfluh K."/>
            <person name="Stephan R."/>
        </authorList>
    </citation>
    <scope>NUCLEOTIDE SEQUENCE [LARGE SCALE GENOMIC DNA]</scope>
    <source>
        <strain evidence="1 2">DSM 22758</strain>
    </source>
</reference>
<dbReference type="Proteomes" id="UP000238365">
    <property type="component" value="Chromosome"/>
</dbReference>
<organism evidence="1 2">
    <name type="scientific">Mixta gaviniae</name>
    <dbReference type="NCBI Taxonomy" id="665914"/>
    <lineage>
        <taxon>Bacteria</taxon>
        <taxon>Pseudomonadati</taxon>
        <taxon>Pseudomonadota</taxon>
        <taxon>Gammaproteobacteria</taxon>
        <taxon>Enterobacterales</taxon>
        <taxon>Erwiniaceae</taxon>
        <taxon>Mixta</taxon>
    </lineage>
</organism>
<dbReference type="AlphaFoldDB" id="A0A2L0IF57"/>
<sequence>MVLYTASGNKGISVFGGFFSVKEVKAGGACLTSYYPFISESFQWRVVVNQESGIEVQIADYFKQSASQRLTQEEVMRTLADNIARTKETFKEKAMVSGLLEKLETESDAVKLQVYRQALELLLRKDRF</sequence>
<keyword evidence="2" id="KW-1185">Reference proteome</keyword>
<dbReference type="Pfam" id="PF10798">
    <property type="entry name" value="YmgB"/>
    <property type="match status" value="1"/>
</dbReference>
<gene>
    <name evidence="1" type="ORF">C2E15_08850</name>
</gene>
<dbReference type="InterPro" id="IPR024753">
    <property type="entry name" value="AriR"/>
</dbReference>
<evidence type="ECO:0000313" key="1">
    <source>
        <dbReference type="EMBL" id="AUX93174.1"/>
    </source>
</evidence>
<dbReference type="GO" id="GO:0071468">
    <property type="term" value="P:cellular response to acidic pH"/>
    <property type="evidence" value="ECO:0007669"/>
    <property type="project" value="InterPro"/>
</dbReference>